<protein>
    <recommendedName>
        <fullName evidence="2">ArnR1-like winged helix-turn-helix domain-containing protein</fullName>
    </recommendedName>
</protein>
<dbReference type="SUPFAM" id="SSF46785">
    <property type="entry name" value="Winged helix' DNA-binding domain"/>
    <property type="match status" value="1"/>
</dbReference>
<gene>
    <name evidence="1" type="ORF">ENV17_08010</name>
</gene>
<evidence type="ECO:0000313" key="1">
    <source>
        <dbReference type="EMBL" id="HGI44310.1"/>
    </source>
</evidence>
<dbReference type="InterPro" id="IPR036388">
    <property type="entry name" value="WH-like_DNA-bd_sf"/>
</dbReference>
<reference evidence="1" key="1">
    <citation type="journal article" date="2020" name="mSystems">
        <title>Genome- and Community-Level Interaction Insights into Carbon Utilization and Element Cycling Functions of Hydrothermarchaeota in Hydrothermal Sediment.</title>
        <authorList>
            <person name="Zhou Z."/>
            <person name="Liu Y."/>
            <person name="Xu W."/>
            <person name="Pan J."/>
            <person name="Luo Z.H."/>
            <person name="Li M."/>
        </authorList>
    </citation>
    <scope>NUCLEOTIDE SEQUENCE [LARGE SCALE GENOMIC DNA]</scope>
    <source>
        <strain evidence="1">SpSt-735</strain>
    </source>
</reference>
<organism evidence="1">
    <name type="scientific">Thermofilum pendens</name>
    <dbReference type="NCBI Taxonomy" id="2269"/>
    <lineage>
        <taxon>Archaea</taxon>
        <taxon>Thermoproteota</taxon>
        <taxon>Thermoprotei</taxon>
        <taxon>Thermofilales</taxon>
        <taxon>Thermofilaceae</taxon>
        <taxon>Thermofilum</taxon>
    </lineage>
</organism>
<evidence type="ECO:0008006" key="2">
    <source>
        <dbReference type="Google" id="ProtNLM"/>
    </source>
</evidence>
<accession>A0A7C4FG54</accession>
<dbReference type="Gene3D" id="1.10.10.10">
    <property type="entry name" value="Winged helix-like DNA-binding domain superfamily/Winged helix DNA-binding domain"/>
    <property type="match status" value="1"/>
</dbReference>
<sequence>MKTLPRMSLQSEVEQILEELIRQEKFNAIAILLYLRRVQGALTQDLRRVVGRGSLANASYTRSILQFLEERGLVKYVIVSRHKVWQLTELGLRVAEEIEKRISLEEVPSGPLGKVVG</sequence>
<proteinExistence type="predicted"/>
<name>A0A7C4FG54_THEPE</name>
<dbReference type="AlphaFoldDB" id="A0A7C4FG54"/>
<dbReference type="InterPro" id="IPR036390">
    <property type="entry name" value="WH_DNA-bd_sf"/>
</dbReference>
<comment type="caution">
    <text evidence="1">The sequence shown here is derived from an EMBL/GenBank/DDBJ whole genome shotgun (WGS) entry which is preliminary data.</text>
</comment>
<dbReference type="EMBL" id="DTFI01000232">
    <property type="protein sequence ID" value="HGI44310.1"/>
    <property type="molecule type" value="Genomic_DNA"/>
</dbReference>